<dbReference type="Pfam" id="PF08284">
    <property type="entry name" value="RVP_2"/>
    <property type="match status" value="1"/>
</dbReference>
<dbReference type="PANTHER" id="PTHR15503:SF45">
    <property type="entry name" value="RNA-DIRECTED DNA POLYMERASE HOMOLOG"/>
    <property type="match status" value="1"/>
</dbReference>
<dbReference type="SUPFAM" id="SSF50630">
    <property type="entry name" value="Acid proteases"/>
    <property type="match status" value="1"/>
</dbReference>
<sequence>MEDAAEEGMDFPKDPEEGLEEDPEEVPGMIHNNPPYVPAFNQPPNPQARLRWEDLVAIATVVAQVIQGQQNAPVVAQPAIEGTKAHYKTLKRAHVPTFNGNYDPEGAKKWLKEIEDNFELMEIPMEVRPKVVVPILVGEAIAKFDSITQLPDMSVLEYSTKFHSLGKYSPKIMGDPQLKMHKFTKGWKSQIQLALAVFEARKFDELGIQSKECKHCHRVHNGECQWKTGVCFRCGQVGQRVTECKLPENELTKAFVPKTSDAKQNGNARVYFMTEQKADNTKDVVTGTLLINNLPAFVLFDSRSTHSFLSISFTRLMSREAEHVEEPYRVCTPGNKVLIMNLIYKDCSIEIENVRLSANPVQLNMREFDMILGMDWLADNYTHIDCRAKKFDFHPPGRESFSYQENV</sequence>
<dbReference type="Gene3D" id="2.40.70.10">
    <property type="entry name" value="Acid Proteases"/>
    <property type="match status" value="1"/>
</dbReference>
<gene>
    <name evidence="2" type="ORF">BUALT_Bualt12G0061800</name>
</gene>
<feature type="region of interest" description="Disordered" evidence="1">
    <location>
        <begin position="1"/>
        <end position="24"/>
    </location>
</feature>
<organism evidence="2 3">
    <name type="scientific">Buddleja alternifolia</name>
    <dbReference type="NCBI Taxonomy" id="168488"/>
    <lineage>
        <taxon>Eukaryota</taxon>
        <taxon>Viridiplantae</taxon>
        <taxon>Streptophyta</taxon>
        <taxon>Embryophyta</taxon>
        <taxon>Tracheophyta</taxon>
        <taxon>Spermatophyta</taxon>
        <taxon>Magnoliopsida</taxon>
        <taxon>eudicotyledons</taxon>
        <taxon>Gunneridae</taxon>
        <taxon>Pentapetalae</taxon>
        <taxon>asterids</taxon>
        <taxon>lamiids</taxon>
        <taxon>Lamiales</taxon>
        <taxon>Scrophulariaceae</taxon>
        <taxon>Buddlejeae</taxon>
        <taxon>Buddleja</taxon>
    </lineage>
</organism>
<dbReference type="InterPro" id="IPR021109">
    <property type="entry name" value="Peptidase_aspartic_dom_sf"/>
</dbReference>
<dbReference type="PANTHER" id="PTHR15503">
    <property type="entry name" value="LDOC1 RELATED"/>
    <property type="match status" value="1"/>
</dbReference>
<evidence type="ECO:0008006" key="4">
    <source>
        <dbReference type="Google" id="ProtNLM"/>
    </source>
</evidence>
<comment type="caution">
    <text evidence="2">The sequence shown here is derived from an EMBL/GenBank/DDBJ whole genome shotgun (WGS) entry which is preliminary data.</text>
</comment>
<evidence type="ECO:0000256" key="1">
    <source>
        <dbReference type="SAM" id="MobiDB-lite"/>
    </source>
</evidence>
<reference evidence="2" key="1">
    <citation type="submission" date="2019-10" db="EMBL/GenBank/DDBJ databases">
        <authorList>
            <person name="Zhang R."/>
            <person name="Pan Y."/>
            <person name="Wang J."/>
            <person name="Ma R."/>
            <person name="Yu S."/>
        </authorList>
    </citation>
    <scope>NUCLEOTIDE SEQUENCE</scope>
    <source>
        <strain evidence="2">LA-IB0</strain>
        <tissue evidence="2">Leaf</tissue>
    </source>
</reference>
<protein>
    <recommendedName>
        <fullName evidence="4">Gag-pol polyprotein</fullName>
    </recommendedName>
</protein>
<dbReference type="Proteomes" id="UP000826271">
    <property type="component" value="Unassembled WGS sequence"/>
</dbReference>
<dbReference type="InterPro" id="IPR032567">
    <property type="entry name" value="RTL1-rel"/>
</dbReference>
<dbReference type="CDD" id="cd00303">
    <property type="entry name" value="retropepsin_like"/>
    <property type="match status" value="1"/>
</dbReference>
<name>A0AAV6WTW8_9LAMI</name>
<proteinExistence type="predicted"/>
<dbReference type="EMBL" id="WHWC01000012">
    <property type="protein sequence ID" value="KAG8372395.1"/>
    <property type="molecule type" value="Genomic_DNA"/>
</dbReference>
<accession>A0AAV6WTW8</accession>
<evidence type="ECO:0000313" key="3">
    <source>
        <dbReference type="Proteomes" id="UP000826271"/>
    </source>
</evidence>
<dbReference type="AlphaFoldDB" id="A0AAV6WTW8"/>
<keyword evidence="3" id="KW-1185">Reference proteome</keyword>
<evidence type="ECO:0000313" key="2">
    <source>
        <dbReference type="EMBL" id="KAG8372395.1"/>
    </source>
</evidence>